<sequence>MKRIAILPVLVSLVFLFMASAVQAQPVMKEKSKNVINRTAVVVYAAHKYTMANHIYTGNLKKAVVHQLLAISLYDQGKYVRAIHQSRRAREFARLQLEANSGTYPAGFEPSTDETPDGPAPTEAELDTEADSSAFNSTVSDDKALSSEPLDGLEIKE</sequence>
<dbReference type="EMBL" id="VSSQ01004709">
    <property type="protein sequence ID" value="MPM26333.1"/>
    <property type="molecule type" value="Genomic_DNA"/>
</dbReference>
<proteinExistence type="predicted"/>
<gene>
    <name evidence="2" type="ORF">SDC9_72834</name>
</gene>
<name>A0A644YIL5_9ZZZZ</name>
<organism evidence="2">
    <name type="scientific">bioreactor metagenome</name>
    <dbReference type="NCBI Taxonomy" id="1076179"/>
    <lineage>
        <taxon>unclassified sequences</taxon>
        <taxon>metagenomes</taxon>
        <taxon>ecological metagenomes</taxon>
    </lineage>
</organism>
<protein>
    <submittedName>
        <fullName evidence="2">Uncharacterized protein</fullName>
    </submittedName>
</protein>
<evidence type="ECO:0000256" key="1">
    <source>
        <dbReference type="SAM" id="MobiDB-lite"/>
    </source>
</evidence>
<accession>A0A644YIL5</accession>
<reference evidence="2" key="1">
    <citation type="submission" date="2019-08" db="EMBL/GenBank/DDBJ databases">
        <authorList>
            <person name="Kucharzyk K."/>
            <person name="Murdoch R.W."/>
            <person name="Higgins S."/>
            <person name="Loffler F."/>
        </authorList>
    </citation>
    <scope>NUCLEOTIDE SEQUENCE</scope>
</reference>
<feature type="region of interest" description="Disordered" evidence="1">
    <location>
        <begin position="101"/>
        <end position="157"/>
    </location>
</feature>
<dbReference type="AlphaFoldDB" id="A0A644YIL5"/>
<comment type="caution">
    <text evidence="2">The sequence shown here is derived from an EMBL/GenBank/DDBJ whole genome shotgun (WGS) entry which is preliminary data.</text>
</comment>
<evidence type="ECO:0000313" key="2">
    <source>
        <dbReference type="EMBL" id="MPM26333.1"/>
    </source>
</evidence>